<sequence>MDSSAVPRAVDQVFGTPELLEAILLQLPDSRPECQNYFDGEHAEQHAKQGKLLRALLLSQRVNSTFQNTITGSPALQRILFFSPTPEHAAGWGMCFTNPMLGDRVFAGSRSKKMVRVTFTSEQYDYEYKCTLWVEIAGGGVRGRAAETPDSEVCESWRRMLLVSIPEETVYVYFSYDEETGEEMVFGTTMGQVVDGYLAFLP</sequence>
<dbReference type="EMBL" id="JAVRQU010000012">
    <property type="protein sequence ID" value="KAK5696477.1"/>
    <property type="molecule type" value="Genomic_DNA"/>
</dbReference>
<accession>A0AAN7W432</accession>
<comment type="caution">
    <text evidence="1">The sequence shown here is derived from an EMBL/GenBank/DDBJ whole genome shotgun (WGS) entry which is preliminary data.</text>
</comment>
<dbReference type="AlphaFoldDB" id="A0AAN7W432"/>
<gene>
    <name evidence="1" type="ORF">LTR97_007779</name>
</gene>
<reference evidence="1" key="1">
    <citation type="submission" date="2023-08" db="EMBL/GenBank/DDBJ databases">
        <title>Black Yeasts Isolated from many extreme environments.</title>
        <authorList>
            <person name="Coleine C."/>
            <person name="Stajich J.E."/>
            <person name="Selbmann L."/>
        </authorList>
    </citation>
    <scope>NUCLEOTIDE SEQUENCE</scope>
    <source>
        <strain evidence="1">CCFEE 5810</strain>
    </source>
</reference>
<dbReference type="Proteomes" id="UP001310594">
    <property type="component" value="Unassembled WGS sequence"/>
</dbReference>
<evidence type="ECO:0000313" key="1">
    <source>
        <dbReference type="EMBL" id="KAK5696477.1"/>
    </source>
</evidence>
<organism evidence="1 2">
    <name type="scientific">Elasticomyces elasticus</name>
    <dbReference type="NCBI Taxonomy" id="574655"/>
    <lineage>
        <taxon>Eukaryota</taxon>
        <taxon>Fungi</taxon>
        <taxon>Dikarya</taxon>
        <taxon>Ascomycota</taxon>
        <taxon>Pezizomycotina</taxon>
        <taxon>Dothideomycetes</taxon>
        <taxon>Dothideomycetidae</taxon>
        <taxon>Mycosphaerellales</taxon>
        <taxon>Teratosphaeriaceae</taxon>
        <taxon>Elasticomyces</taxon>
    </lineage>
</organism>
<evidence type="ECO:0000313" key="2">
    <source>
        <dbReference type="Proteomes" id="UP001310594"/>
    </source>
</evidence>
<proteinExistence type="predicted"/>
<name>A0AAN7W432_9PEZI</name>
<protein>
    <submittedName>
        <fullName evidence="1">Uncharacterized protein</fullName>
    </submittedName>
</protein>